<dbReference type="EMBL" id="CP051775">
    <property type="protein sequence ID" value="QJE72022.1"/>
    <property type="molecule type" value="Genomic_DNA"/>
</dbReference>
<reference evidence="1" key="1">
    <citation type="submission" date="2020-04" db="EMBL/GenBank/DDBJ databases">
        <title>A desert anoxygenic phototrophic bacterium fixes CO2 using RubisCO under aerobic conditions.</title>
        <authorList>
            <person name="Tang K."/>
        </authorList>
    </citation>
    <scope>NUCLEOTIDE SEQUENCE [LARGE SCALE GENOMIC DNA]</scope>
    <source>
        <strain evidence="1">MIMtkB3</strain>
    </source>
</reference>
<proteinExistence type="predicted"/>
<keyword evidence="2" id="KW-1185">Reference proteome</keyword>
<evidence type="ECO:0000313" key="1">
    <source>
        <dbReference type="EMBL" id="QJE72022.1"/>
    </source>
</evidence>
<evidence type="ECO:0000313" key="2">
    <source>
        <dbReference type="Proteomes" id="UP000501891"/>
    </source>
</evidence>
<accession>A0A858R3T4</accession>
<dbReference type="Proteomes" id="UP000501891">
    <property type="component" value="Chromosome"/>
</dbReference>
<organism evidence="1 2">
    <name type="scientific">Aerophototrophica crusticola</name>
    <dbReference type="NCBI Taxonomy" id="1709002"/>
    <lineage>
        <taxon>Bacteria</taxon>
        <taxon>Pseudomonadati</taxon>
        <taxon>Pseudomonadota</taxon>
        <taxon>Alphaproteobacteria</taxon>
        <taxon>Rhodospirillales</taxon>
        <taxon>Rhodospirillaceae</taxon>
        <taxon>Aerophototrophica</taxon>
    </lineage>
</organism>
<name>A0A858R3T4_9PROT</name>
<gene>
    <name evidence="1" type="ORF">HHL28_01915</name>
</gene>
<protein>
    <submittedName>
        <fullName evidence="1">Uncharacterized protein</fullName>
    </submittedName>
</protein>
<dbReference type="KEGG" id="acru:HHL28_01915"/>
<dbReference type="AlphaFoldDB" id="A0A858R3T4"/>
<sequence>MTTPPPLRLFRTEEGHLRAQGDGDWSHLAMFLVVDLNGDSGLLAELEEALADPGRHFRTVGNVYEVVREGDLVRFEDLHHDTVTHLPAAGVLAGLRQWRDAFATGD</sequence>